<evidence type="ECO:0000313" key="8">
    <source>
        <dbReference type="EMBL" id="CAE0370573.1"/>
    </source>
</evidence>
<gene>
    <name evidence="8" type="ORF">ALAG00032_LOCUS11352</name>
</gene>
<accession>A0A7S3NMN6</accession>
<keyword evidence="4" id="KW-0479">Metal-binding</keyword>
<dbReference type="Pfam" id="PF00719">
    <property type="entry name" value="Pyrophosphatase"/>
    <property type="match status" value="1"/>
</dbReference>
<evidence type="ECO:0000256" key="7">
    <source>
        <dbReference type="SAM" id="SignalP"/>
    </source>
</evidence>
<feature type="chain" id="PRO_5031120229" description="inorganic diphosphatase" evidence="7">
    <location>
        <begin position="16"/>
        <end position="268"/>
    </location>
</feature>
<comment type="cofactor">
    <cofactor evidence="1">
        <name>Mg(2+)</name>
        <dbReference type="ChEBI" id="CHEBI:18420"/>
    </cofactor>
</comment>
<keyword evidence="7" id="KW-0732">Signal</keyword>
<evidence type="ECO:0000256" key="3">
    <source>
        <dbReference type="ARBA" id="ARBA00012146"/>
    </source>
</evidence>
<comment type="similarity">
    <text evidence="2">Belongs to the PPase family.</text>
</comment>
<dbReference type="GO" id="GO:0005737">
    <property type="term" value="C:cytoplasm"/>
    <property type="evidence" value="ECO:0007669"/>
    <property type="project" value="InterPro"/>
</dbReference>
<dbReference type="GO" id="GO:0000287">
    <property type="term" value="F:magnesium ion binding"/>
    <property type="evidence" value="ECO:0007669"/>
    <property type="project" value="InterPro"/>
</dbReference>
<dbReference type="EC" id="3.6.1.1" evidence="3"/>
<evidence type="ECO:0000256" key="6">
    <source>
        <dbReference type="ARBA" id="ARBA00022842"/>
    </source>
</evidence>
<dbReference type="EMBL" id="HBIJ01017046">
    <property type="protein sequence ID" value="CAE0370573.1"/>
    <property type="molecule type" value="Transcribed_RNA"/>
</dbReference>
<evidence type="ECO:0000256" key="4">
    <source>
        <dbReference type="ARBA" id="ARBA00022723"/>
    </source>
</evidence>
<dbReference type="GO" id="GO:0004427">
    <property type="term" value="F:inorganic diphosphate phosphatase activity"/>
    <property type="evidence" value="ECO:0007669"/>
    <property type="project" value="UniProtKB-EC"/>
</dbReference>
<proteinExistence type="inferred from homology"/>
<keyword evidence="5" id="KW-0378">Hydrolase</keyword>
<evidence type="ECO:0000256" key="5">
    <source>
        <dbReference type="ARBA" id="ARBA00022801"/>
    </source>
</evidence>
<keyword evidence="6" id="KW-0460">Magnesium</keyword>
<evidence type="ECO:0000256" key="1">
    <source>
        <dbReference type="ARBA" id="ARBA00001946"/>
    </source>
</evidence>
<dbReference type="Gene3D" id="3.90.80.10">
    <property type="entry name" value="Inorganic pyrophosphatase"/>
    <property type="match status" value="1"/>
</dbReference>
<organism evidence="8">
    <name type="scientific">Aureoumbra lagunensis</name>
    <dbReference type="NCBI Taxonomy" id="44058"/>
    <lineage>
        <taxon>Eukaryota</taxon>
        <taxon>Sar</taxon>
        <taxon>Stramenopiles</taxon>
        <taxon>Ochrophyta</taxon>
        <taxon>Pelagophyceae</taxon>
        <taxon>Pelagomonadales</taxon>
        <taxon>Aureoumbra</taxon>
    </lineage>
</organism>
<name>A0A7S3NMN6_9STRA</name>
<evidence type="ECO:0000256" key="2">
    <source>
        <dbReference type="ARBA" id="ARBA00006220"/>
    </source>
</evidence>
<dbReference type="PROSITE" id="PS00387">
    <property type="entry name" value="PPASE"/>
    <property type="match status" value="1"/>
</dbReference>
<reference evidence="8" key="1">
    <citation type="submission" date="2021-01" db="EMBL/GenBank/DDBJ databases">
        <authorList>
            <person name="Corre E."/>
            <person name="Pelletier E."/>
            <person name="Niang G."/>
            <person name="Scheremetjew M."/>
            <person name="Finn R."/>
            <person name="Kale V."/>
            <person name="Holt S."/>
            <person name="Cochrane G."/>
            <person name="Meng A."/>
            <person name="Brown T."/>
            <person name="Cohen L."/>
        </authorList>
    </citation>
    <scope>NUCLEOTIDE SEQUENCE</scope>
    <source>
        <strain evidence="8">CCMP1510</strain>
    </source>
</reference>
<dbReference type="InterPro" id="IPR008162">
    <property type="entry name" value="Pyrophosphatase"/>
</dbReference>
<dbReference type="SUPFAM" id="SSF50324">
    <property type="entry name" value="Inorganic pyrophosphatase"/>
    <property type="match status" value="1"/>
</dbReference>
<dbReference type="InterPro" id="IPR036649">
    <property type="entry name" value="Pyrophosphatase_sf"/>
</dbReference>
<dbReference type="PANTHER" id="PTHR10286">
    <property type="entry name" value="INORGANIC PYROPHOSPHATASE"/>
    <property type="match status" value="1"/>
</dbReference>
<sequence length="268" mass="30738">MRLCLLLLFIDLVIGLYDPRQVETEVVLPELRFLYQGKRISPWHDIPFLAVGNDETSLLSFVCEIPLGTRQKMEIHKSLKMNPMVQDKFKDGSPRYYKYSPSIVNYGAIPQTWENPDFLDPDTGLGGDNDPIDVLQLNEKSCERGAVQRVRVLGALALIDDGETDWKLLVVDVDDSSNATTWKQLSDIPTERIDQVTDWFRVYKMIEGKPMNKYAFNDKPVDAQHALRVAKQTHEHWQALIQGKASCTFKKEACWVQREVPLIESDEL</sequence>
<protein>
    <recommendedName>
        <fullName evidence="3">inorganic diphosphatase</fullName>
        <ecNumber evidence="3">3.6.1.1</ecNumber>
    </recommendedName>
</protein>
<feature type="signal peptide" evidence="7">
    <location>
        <begin position="1"/>
        <end position="15"/>
    </location>
</feature>
<dbReference type="GO" id="GO:0006796">
    <property type="term" value="P:phosphate-containing compound metabolic process"/>
    <property type="evidence" value="ECO:0007669"/>
    <property type="project" value="InterPro"/>
</dbReference>
<dbReference type="AlphaFoldDB" id="A0A7S3NMN6"/>